<keyword evidence="1" id="KW-0812">Transmembrane</keyword>
<keyword evidence="1" id="KW-0472">Membrane</keyword>
<dbReference type="AlphaFoldDB" id="A0AAQ3PMS8"/>
<evidence type="ECO:0000256" key="1">
    <source>
        <dbReference type="SAM" id="Phobius"/>
    </source>
</evidence>
<dbReference type="PANTHER" id="PTHR31549">
    <property type="entry name" value="PROTEIN, PUTATIVE (DUF247)-RELATED-RELATED"/>
    <property type="match status" value="1"/>
</dbReference>
<evidence type="ECO:0000313" key="3">
    <source>
        <dbReference type="Proteomes" id="UP001341281"/>
    </source>
</evidence>
<proteinExistence type="predicted"/>
<sequence length="326" mass="35964">MQVHQYAAAIPQSDRIQKAAQEFQVDMNSMKPKKQFHNPSGRVFEKSARAAREFADMMQKKIHKYPAIIRVLDDWYTVPAMVAIGPYNHGREHLKAAEKMKHVAAYHCIRESGPSANASNGRSNNAAAKIGALRLSFSAMELAEMGITLTGNKATTELIHMGINERGTLFAELSLAQLSLNGARASFLVNMAALELCTTPNFQDGKEEDSAVCSYLGLLAMLVHRKEDVHELRRKRVLQGGAGLVNKDALSFFTGLQSLPRGHRYVSVMVEIKEYKEKRAVRIKVLAFVNKNRKTIVTVFSAVGAIVGILGAIVGFLSKLKSLNII</sequence>
<keyword evidence="1" id="KW-1133">Transmembrane helix</keyword>
<protein>
    <submittedName>
        <fullName evidence="2">Uncharacterized protein</fullName>
    </submittedName>
</protein>
<dbReference type="Pfam" id="PF03140">
    <property type="entry name" value="DUF247"/>
    <property type="match status" value="2"/>
</dbReference>
<organism evidence="2 3">
    <name type="scientific">Paspalum notatum var. saurae</name>
    <dbReference type="NCBI Taxonomy" id="547442"/>
    <lineage>
        <taxon>Eukaryota</taxon>
        <taxon>Viridiplantae</taxon>
        <taxon>Streptophyta</taxon>
        <taxon>Embryophyta</taxon>
        <taxon>Tracheophyta</taxon>
        <taxon>Spermatophyta</taxon>
        <taxon>Magnoliopsida</taxon>
        <taxon>Liliopsida</taxon>
        <taxon>Poales</taxon>
        <taxon>Poaceae</taxon>
        <taxon>PACMAD clade</taxon>
        <taxon>Panicoideae</taxon>
        <taxon>Andropogonodae</taxon>
        <taxon>Paspaleae</taxon>
        <taxon>Paspalinae</taxon>
        <taxon>Paspalum</taxon>
    </lineage>
</organism>
<dbReference type="EMBL" id="CP144745">
    <property type="protein sequence ID" value="WVZ49687.1"/>
    <property type="molecule type" value="Genomic_DNA"/>
</dbReference>
<feature type="transmembrane region" description="Helical" evidence="1">
    <location>
        <begin position="296"/>
        <end position="317"/>
    </location>
</feature>
<reference evidence="2 3" key="1">
    <citation type="submission" date="2024-02" db="EMBL/GenBank/DDBJ databases">
        <title>High-quality chromosome-scale genome assembly of Pensacola bahiagrass (Paspalum notatum Flugge var. saurae).</title>
        <authorList>
            <person name="Vega J.M."/>
            <person name="Podio M."/>
            <person name="Orjuela J."/>
            <person name="Siena L.A."/>
            <person name="Pessino S.C."/>
            <person name="Combes M.C."/>
            <person name="Mariac C."/>
            <person name="Albertini E."/>
            <person name="Pupilli F."/>
            <person name="Ortiz J.P.A."/>
            <person name="Leblanc O."/>
        </authorList>
    </citation>
    <scope>NUCLEOTIDE SEQUENCE [LARGE SCALE GENOMIC DNA]</scope>
    <source>
        <strain evidence="2">R1</strain>
        <tissue evidence="2">Leaf</tissue>
    </source>
</reference>
<dbReference type="Proteomes" id="UP001341281">
    <property type="component" value="Chromosome 01"/>
</dbReference>
<accession>A0AAQ3PMS8</accession>
<keyword evidence="3" id="KW-1185">Reference proteome</keyword>
<dbReference type="PANTHER" id="PTHR31549:SF233">
    <property type="match status" value="1"/>
</dbReference>
<gene>
    <name evidence="2" type="ORF">U9M48_001022</name>
</gene>
<evidence type="ECO:0000313" key="2">
    <source>
        <dbReference type="EMBL" id="WVZ49687.1"/>
    </source>
</evidence>
<name>A0AAQ3PMS8_PASNO</name>
<dbReference type="InterPro" id="IPR004158">
    <property type="entry name" value="DUF247_pln"/>
</dbReference>